<keyword evidence="4" id="KW-0732">Signal</keyword>
<evidence type="ECO:0000256" key="1">
    <source>
        <dbReference type="ARBA" id="ARBA00004635"/>
    </source>
</evidence>
<reference evidence="10 11" key="2">
    <citation type="submission" date="2018-06" db="EMBL/GenBank/DDBJ databases">
        <authorList>
            <person name="Zhirakovskaya E."/>
        </authorList>
    </citation>
    <scope>NUCLEOTIDE SEQUENCE [LARGE SCALE GENOMIC DNA]</scope>
    <source>
        <strain evidence="10 11">FBKL4.011</strain>
    </source>
</reference>
<dbReference type="RefSeq" id="WP_113657806.1">
    <property type="nucleotide sequence ID" value="NZ_KZ845664.1"/>
</dbReference>
<comment type="similarity">
    <text evidence="2">Belongs to the GerABKC lipoprotein family.</text>
</comment>
<evidence type="ECO:0000259" key="8">
    <source>
        <dbReference type="Pfam" id="PF05504"/>
    </source>
</evidence>
<evidence type="ECO:0000256" key="2">
    <source>
        <dbReference type="ARBA" id="ARBA00007886"/>
    </source>
</evidence>
<protein>
    <recommendedName>
        <fullName evidence="12">Germination protein, Ger(X)C family</fullName>
    </recommendedName>
</protein>
<dbReference type="GO" id="GO:0016020">
    <property type="term" value="C:membrane"/>
    <property type="evidence" value="ECO:0007669"/>
    <property type="project" value="UniProtKB-SubCell"/>
</dbReference>
<keyword evidence="7" id="KW-0449">Lipoprotein</keyword>
<dbReference type="OrthoDB" id="9816067at2"/>
<comment type="subcellular location">
    <subcellularLocation>
        <location evidence="1">Membrane</location>
        <topology evidence="1">Lipid-anchor</topology>
    </subcellularLocation>
</comment>
<feature type="domain" description="Spore germination GerAC-like C-terminal" evidence="8">
    <location>
        <begin position="215"/>
        <end position="376"/>
    </location>
</feature>
<dbReference type="PANTHER" id="PTHR35789">
    <property type="entry name" value="SPORE GERMINATION PROTEIN B3"/>
    <property type="match status" value="1"/>
</dbReference>
<evidence type="ECO:0008006" key="12">
    <source>
        <dbReference type="Google" id="ProtNLM"/>
    </source>
</evidence>
<feature type="domain" description="Spore germination protein N-terminal" evidence="9">
    <location>
        <begin position="24"/>
        <end position="206"/>
    </location>
</feature>
<dbReference type="InterPro" id="IPR046953">
    <property type="entry name" value="Spore_GerAC-like_C"/>
</dbReference>
<evidence type="ECO:0000256" key="6">
    <source>
        <dbReference type="ARBA" id="ARBA00023139"/>
    </source>
</evidence>
<reference evidence="10 11" key="1">
    <citation type="submission" date="2018-06" db="EMBL/GenBank/DDBJ databases">
        <title>Thermoflavimicrobium daqus sp. nov., a thermophilic microbe isolated from Moutai-flavour Daqu.</title>
        <authorList>
            <person name="Wang X."/>
            <person name="Zhou H."/>
        </authorList>
    </citation>
    <scope>NUCLEOTIDE SEQUENCE [LARGE SCALE GENOMIC DNA]</scope>
    <source>
        <strain evidence="10 11">FBKL4.011</strain>
    </source>
</reference>
<organism evidence="10 11">
    <name type="scientific">Thermoflavimicrobium daqui</name>
    <dbReference type="NCBI Taxonomy" id="2137476"/>
    <lineage>
        <taxon>Bacteria</taxon>
        <taxon>Bacillati</taxon>
        <taxon>Bacillota</taxon>
        <taxon>Bacilli</taxon>
        <taxon>Bacillales</taxon>
        <taxon>Thermoactinomycetaceae</taxon>
        <taxon>Thermoflavimicrobium</taxon>
    </lineage>
</organism>
<evidence type="ECO:0000313" key="10">
    <source>
        <dbReference type="EMBL" id="RAL26121.1"/>
    </source>
</evidence>
<dbReference type="InterPro" id="IPR008844">
    <property type="entry name" value="Spore_GerAC-like"/>
</dbReference>
<dbReference type="Pfam" id="PF05504">
    <property type="entry name" value="Spore_GerAC"/>
    <property type="match status" value="1"/>
</dbReference>
<evidence type="ECO:0000259" key="9">
    <source>
        <dbReference type="Pfam" id="PF25198"/>
    </source>
</evidence>
<gene>
    <name evidence="10" type="ORF">DL897_03720</name>
</gene>
<accession>A0A364K741</accession>
<keyword evidence="11" id="KW-1185">Reference proteome</keyword>
<evidence type="ECO:0000256" key="5">
    <source>
        <dbReference type="ARBA" id="ARBA00023136"/>
    </source>
</evidence>
<name>A0A364K741_9BACL</name>
<dbReference type="GO" id="GO:0009847">
    <property type="term" value="P:spore germination"/>
    <property type="evidence" value="ECO:0007669"/>
    <property type="project" value="InterPro"/>
</dbReference>
<keyword evidence="6" id="KW-0564">Palmitate</keyword>
<keyword evidence="3" id="KW-0309">Germination</keyword>
<proteinExistence type="inferred from homology"/>
<keyword evidence="5" id="KW-0472">Membrane</keyword>
<dbReference type="InterPro" id="IPR057336">
    <property type="entry name" value="GerAC_N"/>
</dbReference>
<dbReference type="EMBL" id="QJKK01000002">
    <property type="protein sequence ID" value="RAL26121.1"/>
    <property type="molecule type" value="Genomic_DNA"/>
</dbReference>
<evidence type="ECO:0000313" key="11">
    <source>
        <dbReference type="Proteomes" id="UP000251213"/>
    </source>
</evidence>
<dbReference type="PANTHER" id="PTHR35789:SF1">
    <property type="entry name" value="SPORE GERMINATION PROTEIN B3"/>
    <property type="match status" value="1"/>
</dbReference>
<dbReference type="InterPro" id="IPR038501">
    <property type="entry name" value="Spore_GerAC_C_sf"/>
</dbReference>
<dbReference type="Proteomes" id="UP000251213">
    <property type="component" value="Unassembled WGS sequence"/>
</dbReference>
<dbReference type="Gene3D" id="3.30.300.210">
    <property type="entry name" value="Nutrient germinant receptor protein C, domain 3"/>
    <property type="match status" value="1"/>
</dbReference>
<comment type="caution">
    <text evidence="10">The sequence shown here is derived from an EMBL/GenBank/DDBJ whole genome shotgun (WGS) entry which is preliminary data.</text>
</comment>
<dbReference type="NCBIfam" id="TIGR02887">
    <property type="entry name" value="spore_ger_x_C"/>
    <property type="match status" value="1"/>
</dbReference>
<dbReference type="PROSITE" id="PS51257">
    <property type="entry name" value="PROKAR_LIPOPROTEIN"/>
    <property type="match status" value="1"/>
</dbReference>
<evidence type="ECO:0000256" key="7">
    <source>
        <dbReference type="ARBA" id="ARBA00023288"/>
    </source>
</evidence>
<dbReference type="AlphaFoldDB" id="A0A364K741"/>
<evidence type="ECO:0000256" key="4">
    <source>
        <dbReference type="ARBA" id="ARBA00022729"/>
    </source>
</evidence>
<dbReference type="Pfam" id="PF25198">
    <property type="entry name" value="Spore_GerAC_N"/>
    <property type="match status" value="1"/>
</dbReference>
<sequence length="380" mass="42789">MPQAYIRSFLLISILSLFVVGCWDRQEIEERMSATAIALDRDPSGYELTMQVPIPTQIAGGGGGGGGGGNGGGGGASAVDIFSAKGRTLIEVISSLERQSTKPIYLGNMQLMLFGEKQARQGIGSIFDMTKRNPEVRRQLWPVVVKGKAKDAIMTQTKLEQISSNYFRETLETGIKEEIVPNTYLGKVYVELSTPSRQVPIINYFTPMKDKFEWSGLAVFDRDKMIGKIEAAEDINALLHMRYEKKGGYSSVSCPKEKGVIIFQPEKITRDVKISNRPEVQVNIEIWGIVVEKKCFYNLSGNQSLSALENYLKRDYEKNANRLIDLAQKKWKVDIFHFSEFARAYHPGLWKKVHWEKSFPQIPVRVHYKVKVRGVGGKVK</sequence>
<evidence type="ECO:0000256" key="3">
    <source>
        <dbReference type="ARBA" id="ARBA00022544"/>
    </source>
</evidence>